<accession>A0A0D2JNE8</accession>
<dbReference type="Proteomes" id="UP000053411">
    <property type="component" value="Unassembled WGS sequence"/>
</dbReference>
<organism evidence="3 4">
    <name type="scientific">Fonsecaea multimorphosa CBS 102226</name>
    <dbReference type="NCBI Taxonomy" id="1442371"/>
    <lineage>
        <taxon>Eukaryota</taxon>
        <taxon>Fungi</taxon>
        <taxon>Dikarya</taxon>
        <taxon>Ascomycota</taxon>
        <taxon>Pezizomycotina</taxon>
        <taxon>Eurotiomycetes</taxon>
        <taxon>Chaetothyriomycetidae</taxon>
        <taxon>Chaetothyriales</taxon>
        <taxon>Herpotrichiellaceae</taxon>
        <taxon>Fonsecaea</taxon>
    </lineage>
</organism>
<feature type="domain" description="Cupin type-2" evidence="2">
    <location>
        <begin position="87"/>
        <end position="146"/>
    </location>
</feature>
<dbReference type="Pfam" id="PF07883">
    <property type="entry name" value="Cupin_2"/>
    <property type="match status" value="1"/>
</dbReference>
<dbReference type="OrthoDB" id="5840532at2759"/>
<dbReference type="InterPro" id="IPR011051">
    <property type="entry name" value="RmlC_Cupin_sf"/>
</dbReference>
<dbReference type="InterPro" id="IPR014710">
    <property type="entry name" value="RmlC-like_jellyroll"/>
</dbReference>
<gene>
    <name evidence="3" type="ORF">Z520_09562</name>
</gene>
<dbReference type="InterPro" id="IPR013096">
    <property type="entry name" value="Cupin_2"/>
</dbReference>
<evidence type="ECO:0000256" key="1">
    <source>
        <dbReference type="SAM" id="MobiDB-lite"/>
    </source>
</evidence>
<evidence type="ECO:0000259" key="2">
    <source>
        <dbReference type="Pfam" id="PF07883"/>
    </source>
</evidence>
<protein>
    <recommendedName>
        <fullName evidence="2">Cupin type-2 domain-containing protein</fullName>
    </recommendedName>
</protein>
<dbReference type="VEuPathDB" id="FungiDB:Z520_09562"/>
<evidence type="ECO:0000313" key="4">
    <source>
        <dbReference type="Proteomes" id="UP000053411"/>
    </source>
</evidence>
<evidence type="ECO:0000313" key="3">
    <source>
        <dbReference type="EMBL" id="KIX94872.1"/>
    </source>
</evidence>
<reference evidence="3 4" key="1">
    <citation type="submission" date="2015-01" db="EMBL/GenBank/DDBJ databases">
        <title>The Genome Sequence of Fonsecaea multimorphosa CBS 102226.</title>
        <authorList>
            <consortium name="The Broad Institute Genomics Platform"/>
            <person name="Cuomo C."/>
            <person name="de Hoog S."/>
            <person name="Gorbushina A."/>
            <person name="Stielow B."/>
            <person name="Teixiera M."/>
            <person name="Abouelleil A."/>
            <person name="Chapman S.B."/>
            <person name="Priest M."/>
            <person name="Young S.K."/>
            <person name="Wortman J."/>
            <person name="Nusbaum C."/>
            <person name="Birren B."/>
        </authorList>
    </citation>
    <scope>NUCLEOTIDE SEQUENCE [LARGE SCALE GENOMIC DNA]</scope>
    <source>
        <strain evidence="3 4">CBS 102226</strain>
    </source>
</reference>
<dbReference type="InterPro" id="IPR047142">
    <property type="entry name" value="OryJ/VirC-like"/>
</dbReference>
<dbReference type="SUPFAM" id="SSF51182">
    <property type="entry name" value="RmlC-like cupins"/>
    <property type="match status" value="1"/>
</dbReference>
<feature type="region of interest" description="Disordered" evidence="1">
    <location>
        <begin position="1"/>
        <end position="35"/>
    </location>
</feature>
<dbReference type="Gene3D" id="2.60.120.10">
    <property type="entry name" value="Jelly Rolls"/>
    <property type="match status" value="1"/>
</dbReference>
<dbReference type="GeneID" id="27715308"/>
<feature type="compositionally biased region" description="Polar residues" evidence="1">
    <location>
        <begin position="15"/>
        <end position="29"/>
    </location>
</feature>
<dbReference type="EMBL" id="KN848085">
    <property type="protein sequence ID" value="KIX94872.1"/>
    <property type="molecule type" value="Genomic_DNA"/>
</dbReference>
<proteinExistence type="predicted"/>
<sequence>MADDKSLSPVKRHLTTNNDDGVSIFSSRIPSDPPSMQLPDGTKITFCYGCQRFPVDLAGEQDLQSYQHLIENPPGIVVPNGFAFRILDLPPGYNSVSHRTISVNFNVVLQGQMELTLNSGEKRILGPGDSAIQRCVDHSWRNVSSTEWARMAAAVIPAEPLQFGGVDVKGSGVPGMGAS</sequence>
<dbReference type="AlphaFoldDB" id="A0A0D2JNE8"/>
<keyword evidence="4" id="KW-1185">Reference proteome</keyword>
<name>A0A0D2JNE8_9EURO</name>
<dbReference type="RefSeq" id="XP_016628995.1">
    <property type="nucleotide sequence ID" value="XM_016780056.1"/>
</dbReference>
<dbReference type="CDD" id="cd02231">
    <property type="entry name" value="cupin_BLL6423-like"/>
    <property type="match status" value="1"/>
</dbReference>
<dbReference type="PANTHER" id="PTHR36156:SF3">
    <property type="entry name" value="CUPIN 2 CONSERVED BARREL DOMAIN-CONTAINING PROTEIN"/>
    <property type="match status" value="1"/>
</dbReference>
<dbReference type="PANTHER" id="PTHR36156">
    <property type="entry name" value="SLR2101 PROTEIN"/>
    <property type="match status" value="1"/>
</dbReference>